<proteinExistence type="predicted"/>
<keyword evidence="3" id="KW-0175">Coiled coil</keyword>
<organism evidence="5 6">
    <name type="scientific">Spinacia oleracea</name>
    <name type="common">Spinach</name>
    <dbReference type="NCBI Taxonomy" id="3562"/>
    <lineage>
        <taxon>Eukaryota</taxon>
        <taxon>Viridiplantae</taxon>
        <taxon>Streptophyta</taxon>
        <taxon>Embryophyta</taxon>
        <taxon>Tracheophyta</taxon>
        <taxon>Spermatophyta</taxon>
        <taxon>Magnoliopsida</taxon>
        <taxon>eudicotyledons</taxon>
        <taxon>Gunneridae</taxon>
        <taxon>Pentapetalae</taxon>
        <taxon>Caryophyllales</taxon>
        <taxon>Chenopodiaceae</taxon>
        <taxon>Chenopodioideae</taxon>
        <taxon>Anserineae</taxon>
        <taxon>Spinacia</taxon>
    </lineage>
</organism>
<dbReference type="PANTHER" id="PTHR46116:SF19">
    <property type="entry name" value="UBIQUITIN-CONJUGATING ENZYME FAMILY PROTEIN"/>
    <property type="match status" value="1"/>
</dbReference>
<accession>A0A9R0K8I1</accession>
<dbReference type="Proteomes" id="UP000813463">
    <property type="component" value="Chromosome 3"/>
</dbReference>
<dbReference type="PROSITE" id="PS50127">
    <property type="entry name" value="UBC_2"/>
    <property type="match status" value="1"/>
</dbReference>
<reference evidence="5" key="1">
    <citation type="journal article" date="2021" name="Nat. Commun.">
        <title>Genomic analyses provide insights into spinach domestication and the genetic basis of agronomic traits.</title>
        <authorList>
            <person name="Cai X."/>
            <person name="Sun X."/>
            <person name="Xu C."/>
            <person name="Sun H."/>
            <person name="Wang X."/>
            <person name="Ge C."/>
            <person name="Zhang Z."/>
            <person name="Wang Q."/>
            <person name="Fei Z."/>
            <person name="Jiao C."/>
            <person name="Wang Q."/>
        </authorList>
    </citation>
    <scope>NUCLEOTIDE SEQUENCE [LARGE SCALE GENOMIC DNA]</scope>
    <source>
        <strain evidence="5">cv. Varoflay</strain>
    </source>
</reference>
<dbReference type="CDD" id="cd23837">
    <property type="entry name" value="UBCc_UBE2O"/>
    <property type="match status" value="1"/>
</dbReference>
<evidence type="ECO:0000313" key="6">
    <source>
        <dbReference type="RefSeq" id="XP_021862526.1"/>
    </source>
</evidence>
<sequence>MTSLSGDTPPISDLQIPQFDLVSDISDHHFAGKHPKTPPSSVQKKIMQEWKLLSKDLPETIFVRVYENRVNILRAAIVGARGTPYHDGLFFFDVAFPSDYPARPPFVYYWSFGYRLNPNLYSNGRVCLSLLNTWVGKKCEKWDPNNSSILQLLLSIQALVLNEKPYFNEPGYSGWSGRTYGEKKSLAYSEDVFVLSCKTMLRVLRKPPQSFELVVAQHFKDNAEFILSACDAYRKGFARVGCFNGAVKGTKGEVSVKFKVAIDLLYEDLVMAMLKTGASVEHFAQQAREEREKKAKEKAEVAAASKNKRGVTVGEIGRSFVQKLKKIVSLGSIMKNKSQKSKTIPV</sequence>
<reference evidence="6" key="2">
    <citation type="submission" date="2025-08" db="UniProtKB">
        <authorList>
            <consortium name="RefSeq"/>
        </authorList>
    </citation>
    <scope>IDENTIFICATION</scope>
    <source>
        <tissue evidence="6">Leaf</tissue>
    </source>
</reference>
<evidence type="ECO:0000259" key="4">
    <source>
        <dbReference type="PROSITE" id="PS50127"/>
    </source>
</evidence>
<keyword evidence="1" id="KW-0808">Transferase</keyword>
<protein>
    <submittedName>
        <fullName evidence="6">Ubiquitin-conjugating enzyme E2 39</fullName>
    </submittedName>
</protein>
<dbReference type="GO" id="GO:0061631">
    <property type="term" value="F:ubiquitin conjugating enzyme activity"/>
    <property type="evidence" value="ECO:0000318"/>
    <property type="project" value="GO_Central"/>
</dbReference>
<dbReference type="SMART" id="SM00212">
    <property type="entry name" value="UBCc"/>
    <property type="match status" value="1"/>
</dbReference>
<gene>
    <name evidence="6" type="primary">LOC110801468</name>
</gene>
<dbReference type="SUPFAM" id="SSF54495">
    <property type="entry name" value="UBC-like"/>
    <property type="match status" value="1"/>
</dbReference>
<dbReference type="Pfam" id="PF00179">
    <property type="entry name" value="UQ_con"/>
    <property type="match status" value="1"/>
</dbReference>
<dbReference type="OrthoDB" id="47801at2759"/>
<keyword evidence="2" id="KW-0833">Ubl conjugation pathway</keyword>
<dbReference type="RefSeq" id="XP_021862526.1">
    <property type="nucleotide sequence ID" value="XM_022006834.2"/>
</dbReference>
<dbReference type="GeneID" id="110801468"/>
<keyword evidence="5" id="KW-1185">Reference proteome</keyword>
<name>A0A9R0K8I1_SPIOL</name>
<evidence type="ECO:0000256" key="2">
    <source>
        <dbReference type="ARBA" id="ARBA00022786"/>
    </source>
</evidence>
<evidence type="ECO:0000256" key="1">
    <source>
        <dbReference type="ARBA" id="ARBA00022679"/>
    </source>
</evidence>
<evidence type="ECO:0000256" key="3">
    <source>
        <dbReference type="SAM" id="Coils"/>
    </source>
</evidence>
<evidence type="ECO:0000313" key="5">
    <source>
        <dbReference type="Proteomes" id="UP000813463"/>
    </source>
</evidence>
<dbReference type="AlphaFoldDB" id="A0A9R0K8I1"/>
<dbReference type="InterPro" id="IPR000608">
    <property type="entry name" value="UBC"/>
</dbReference>
<feature type="coiled-coil region" evidence="3">
    <location>
        <begin position="280"/>
        <end position="307"/>
    </location>
</feature>
<dbReference type="InterPro" id="IPR016135">
    <property type="entry name" value="UBQ-conjugating_enzyme/RWD"/>
</dbReference>
<dbReference type="Gene3D" id="3.10.110.10">
    <property type="entry name" value="Ubiquitin Conjugating Enzyme"/>
    <property type="match status" value="1"/>
</dbReference>
<dbReference type="KEGG" id="soe:110801468"/>
<feature type="domain" description="UBC core" evidence="4">
    <location>
        <begin position="41"/>
        <end position="201"/>
    </location>
</feature>
<dbReference type="PANTHER" id="PTHR46116">
    <property type="entry name" value="(E3-INDEPENDENT) E2 UBIQUITIN-CONJUGATING ENZYME"/>
    <property type="match status" value="1"/>
</dbReference>